<keyword evidence="3" id="KW-0687">Ribonucleoprotein</keyword>
<dbReference type="GO" id="GO:0003735">
    <property type="term" value="F:structural constituent of ribosome"/>
    <property type="evidence" value="ECO:0007669"/>
    <property type="project" value="InterPro"/>
</dbReference>
<dbReference type="GO" id="GO:0006412">
    <property type="term" value="P:translation"/>
    <property type="evidence" value="ECO:0007669"/>
    <property type="project" value="InterPro"/>
</dbReference>
<dbReference type="PANTHER" id="PTHR15893">
    <property type="entry name" value="RIBOSOMAL PROTEIN L27"/>
    <property type="match status" value="1"/>
</dbReference>
<keyword evidence="6" id="KW-1185">Reference proteome</keyword>
<comment type="similarity">
    <text evidence="1">Belongs to the bacterial ribosomal protein bL27 family.</text>
</comment>
<dbReference type="SUPFAM" id="SSF110324">
    <property type="entry name" value="Ribosomal L27 protein-like"/>
    <property type="match status" value="1"/>
</dbReference>
<dbReference type="Proteomes" id="UP000593567">
    <property type="component" value="Unassembled WGS sequence"/>
</dbReference>
<dbReference type="GO" id="GO:0005762">
    <property type="term" value="C:mitochondrial large ribosomal subunit"/>
    <property type="evidence" value="ECO:0007669"/>
    <property type="project" value="TreeGrafter"/>
</dbReference>
<proteinExistence type="inferred from homology"/>
<organism evidence="5 6">
    <name type="scientific">Bugula neritina</name>
    <name type="common">Brown bryozoan</name>
    <name type="synonym">Sertularia neritina</name>
    <dbReference type="NCBI Taxonomy" id="10212"/>
    <lineage>
        <taxon>Eukaryota</taxon>
        <taxon>Metazoa</taxon>
        <taxon>Spiralia</taxon>
        <taxon>Lophotrochozoa</taxon>
        <taxon>Bryozoa</taxon>
        <taxon>Gymnolaemata</taxon>
        <taxon>Cheilostomatida</taxon>
        <taxon>Flustrina</taxon>
        <taxon>Buguloidea</taxon>
        <taxon>Bugulidae</taxon>
        <taxon>Bugula</taxon>
    </lineage>
</organism>
<accession>A0A7J7IVF7</accession>
<reference evidence="5" key="1">
    <citation type="submission" date="2020-06" db="EMBL/GenBank/DDBJ databases">
        <title>Draft genome of Bugula neritina, a colonial animal packing powerful symbionts and potential medicines.</title>
        <authorList>
            <person name="Rayko M."/>
        </authorList>
    </citation>
    <scope>NUCLEOTIDE SEQUENCE [LARGE SCALE GENOMIC DNA]</scope>
    <source>
        <strain evidence="5">Kwan_BN1</strain>
    </source>
</reference>
<evidence type="ECO:0000256" key="1">
    <source>
        <dbReference type="ARBA" id="ARBA00010797"/>
    </source>
</evidence>
<dbReference type="Gene3D" id="2.40.50.100">
    <property type="match status" value="1"/>
</dbReference>
<keyword evidence="2" id="KW-0689">Ribosomal protein</keyword>
<sequence>MNFGISKHLLSKGLPLLKQELLPMLDAFQTRAASKMAGGATKNRKRGKKTPRGIKVEEGQEVQRQTILCTQLQLRYYPGQNVKIGTNMTLNAMVDGKVLITKEKLNPYPDSPIYSGVQNGEVIERVFVHVLPFKQENRFRLISLV</sequence>
<dbReference type="AlphaFoldDB" id="A0A7J7IVF7"/>
<gene>
    <name evidence="5" type="ORF">EB796_024141</name>
</gene>
<feature type="region of interest" description="Disordered" evidence="4">
    <location>
        <begin position="33"/>
        <end position="53"/>
    </location>
</feature>
<dbReference type="Pfam" id="PF01016">
    <property type="entry name" value="Ribosomal_L27"/>
    <property type="match status" value="1"/>
</dbReference>
<dbReference type="EMBL" id="VXIV02003382">
    <property type="protein sequence ID" value="KAF6017536.1"/>
    <property type="molecule type" value="Genomic_DNA"/>
</dbReference>
<comment type="caution">
    <text evidence="5">The sequence shown here is derived from an EMBL/GenBank/DDBJ whole genome shotgun (WGS) entry which is preliminary data.</text>
</comment>
<evidence type="ECO:0000313" key="6">
    <source>
        <dbReference type="Proteomes" id="UP000593567"/>
    </source>
</evidence>
<name>A0A7J7IVF7_BUGNE</name>
<feature type="compositionally biased region" description="Basic residues" evidence="4">
    <location>
        <begin position="42"/>
        <end position="52"/>
    </location>
</feature>
<evidence type="ECO:0000313" key="5">
    <source>
        <dbReference type="EMBL" id="KAF6017536.1"/>
    </source>
</evidence>
<dbReference type="PRINTS" id="PR00063">
    <property type="entry name" value="RIBOSOMALL27"/>
</dbReference>
<evidence type="ECO:0000256" key="4">
    <source>
        <dbReference type="SAM" id="MobiDB-lite"/>
    </source>
</evidence>
<evidence type="ECO:0000256" key="2">
    <source>
        <dbReference type="ARBA" id="ARBA00022980"/>
    </source>
</evidence>
<evidence type="ECO:0000256" key="3">
    <source>
        <dbReference type="ARBA" id="ARBA00023274"/>
    </source>
</evidence>
<protein>
    <submittedName>
        <fullName evidence="5">MRPL27</fullName>
    </submittedName>
</protein>
<dbReference type="InterPro" id="IPR001684">
    <property type="entry name" value="Ribosomal_bL27"/>
</dbReference>
<dbReference type="OrthoDB" id="1867012at2759"/>
<dbReference type="PANTHER" id="PTHR15893:SF0">
    <property type="entry name" value="LARGE RIBOSOMAL SUBUNIT PROTEIN BL27M"/>
    <property type="match status" value="1"/>
</dbReference>